<sequence>MLFLITLMMGTLISISSYSWFAMWIGLEINMLSFIPLMNESKNSNSSEASLKYFIIQAISSMIILFSFLLSLILVENLIQFKVPLEMIFNSALLTKMGAAPFHFWFPEIIEGLSWMNISILLTWQKIAPMILVMYNLNSNLFFSLIILLSMMISGIKSWNQTSMKKILAFSSINHIGWMLSIFMFNQSLWLFYFSFYSFVTISLISMFQKFWISSIQSLLNILNSNKNIKLLFLFNFLSMGGLPPFLGFFPKWMILKTILSSEYFLLAFFMIFFTLLMLFVYMRLLFQALTFKLSESKINCDSFSFLPNFFGFLNLAGLVLFSLALNL</sequence>
<evidence type="ECO:0000256" key="14">
    <source>
        <dbReference type="ARBA" id="ARBA00023075"/>
    </source>
</evidence>
<evidence type="ECO:0000256" key="18">
    <source>
        <dbReference type="RuleBase" id="RU003403"/>
    </source>
</evidence>
<dbReference type="InterPro" id="IPR001750">
    <property type="entry name" value="ND/Mrp_TM"/>
</dbReference>
<evidence type="ECO:0000256" key="6">
    <source>
        <dbReference type="ARBA" id="ARBA00022448"/>
    </source>
</evidence>
<dbReference type="Pfam" id="PF00361">
    <property type="entry name" value="Proton_antipo_M"/>
    <property type="match status" value="1"/>
</dbReference>
<evidence type="ECO:0000256" key="4">
    <source>
        <dbReference type="ARBA" id="ARBA00012944"/>
    </source>
</evidence>
<feature type="transmembrane region" description="Helical" evidence="18">
    <location>
        <begin position="87"/>
        <end position="106"/>
    </location>
</feature>
<evidence type="ECO:0000256" key="11">
    <source>
        <dbReference type="ARBA" id="ARBA00022982"/>
    </source>
</evidence>
<feature type="transmembrane region" description="Helical" evidence="18">
    <location>
        <begin position="306"/>
        <end position="326"/>
    </location>
</feature>
<dbReference type="InterPro" id="IPR050175">
    <property type="entry name" value="Complex_I_Subunit_2"/>
</dbReference>
<dbReference type="PRINTS" id="PR01436">
    <property type="entry name" value="NADHDHGNASE2"/>
</dbReference>
<evidence type="ECO:0000256" key="3">
    <source>
        <dbReference type="ARBA" id="ARBA00007012"/>
    </source>
</evidence>
<evidence type="ECO:0000256" key="10">
    <source>
        <dbReference type="ARBA" id="ARBA00022967"/>
    </source>
</evidence>
<evidence type="ECO:0000259" key="19">
    <source>
        <dbReference type="Pfam" id="PF00361"/>
    </source>
</evidence>
<keyword evidence="8 18" id="KW-0812">Transmembrane</keyword>
<evidence type="ECO:0000256" key="1">
    <source>
        <dbReference type="ARBA" id="ARBA00003257"/>
    </source>
</evidence>
<dbReference type="GO" id="GO:0005743">
    <property type="term" value="C:mitochondrial inner membrane"/>
    <property type="evidence" value="ECO:0007669"/>
    <property type="project" value="UniProtKB-SubCell"/>
</dbReference>
<keyword evidence="15 18" id="KW-0496">Mitochondrion</keyword>
<protein>
    <recommendedName>
        <fullName evidence="5 18">NADH-ubiquinone oxidoreductase chain 2</fullName>
        <ecNumber evidence="4 18">7.1.1.2</ecNumber>
    </recommendedName>
</protein>
<evidence type="ECO:0000256" key="7">
    <source>
        <dbReference type="ARBA" id="ARBA00022660"/>
    </source>
</evidence>
<accession>A0A0S2M908</accession>
<evidence type="ECO:0000256" key="16">
    <source>
        <dbReference type="ARBA" id="ARBA00023136"/>
    </source>
</evidence>
<reference evidence="20" key="1">
    <citation type="submission" date="2015-09" db="EMBL/GenBank/DDBJ databases">
        <title>Staphyliniformia phylogenetics from de novo mitogenomic assemblies.</title>
        <authorList>
            <person name="Favreau E.A."/>
            <person name="Linard B."/>
            <person name="Vogler A.P."/>
        </authorList>
    </citation>
    <scope>NUCLEOTIDE SEQUENCE</scope>
</reference>
<evidence type="ECO:0000256" key="13">
    <source>
        <dbReference type="ARBA" id="ARBA00023027"/>
    </source>
</evidence>
<feature type="transmembrane region" description="Helical" evidence="18">
    <location>
        <begin position="264"/>
        <end position="285"/>
    </location>
</feature>
<proteinExistence type="inferred from homology"/>
<evidence type="ECO:0000256" key="15">
    <source>
        <dbReference type="ARBA" id="ARBA00023128"/>
    </source>
</evidence>
<name>A0A0S2M908_9CUCU</name>
<dbReference type="InterPro" id="IPR003917">
    <property type="entry name" value="NADH_UbQ_OxRdtase_chain2"/>
</dbReference>
<keyword evidence="7 18" id="KW-0679">Respiratory chain</keyword>
<dbReference type="GO" id="GO:0006120">
    <property type="term" value="P:mitochondrial electron transport, NADH to ubiquinone"/>
    <property type="evidence" value="ECO:0007669"/>
    <property type="project" value="InterPro"/>
</dbReference>
<evidence type="ECO:0000256" key="9">
    <source>
        <dbReference type="ARBA" id="ARBA00022792"/>
    </source>
</evidence>
<gene>
    <name evidence="20" type="primary">nad2</name>
</gene>
<comment type="catalytic activity">
    <reaction evidence="17 18">
        <text>a ubiquinone + NADH + 5 H(+)(in) = a ubiquinol + NAD(+) + 4 H(+)(out)</text>
        <dbReference type="Rhea" id="RHEA:29091"/>
        <dbReference type="Rhea" id="RHEA-COMP:9565"/>
        <dbReference type="Rhea" id="RHEA-COMP:9566"/>
        <dbReference type="ChEBI" id="CHEBI:15378"/>
        <dbReference type="ChEBI" id="CHEBI:16389"/>
        <dbReference type="ChEBI" id="CHEBI:17976"/>
        <dbReference type="ChEBI" id="CHEBI:57540"/>
        <dbReference type="ChEBI" id="CHEBI:57945"/>
        <dbReference type="EC" id="7.1.1.2"/>
    </reaction>
</comment>
<evidence type="ECO:0000256" key="17">
    <source>
        <dbReference type="ARBA" id="ARBA00049551"/>
    </source>
</evidence>
<keyword evidence="10 18" id="KW-1278">Translocase</keyword>
<dbReference type="EC" id="7.1.1.2" evidence="4 18"/>
<keyword evidence="6" id="KW-0813">Transport</keyword>
<dbReference type="PANTHER" id="PTHR46552">
    <property type="entry name" value="NADH-UBIQUINONE OXIDOREDUCTASE CHAIN 2"/>
    <property type="match status" value="1"/>
</dbReference>
<dbReference type="AlphaFoldDB" id="A0A0S2M908"/>
<keyword evidence="11 18" id="KW-0249">Electron transport</keyword>
<feature type="transmembrane region" description="Helical" evidence="18">
    <location>
        <begin position="167"/>
        <end position="184"/>
    </location>
</feature>
<keyword evidence="12 18" id="KW-1133">Transmembrane helix</keyword>
<comment type="subcellular location">
    <subcellularLocation>
        <location evidence="2 18">Mitochondrion inner membrane</location>
        <topology evidence="2 18">Multi-pass membrane protein</topology>
    </subcellularLocation>
</comment>
<evidence type="ECO:0000256" key="2">
    <source>
        <dbReference type="ARBA" id="ARBA00004448"/>
    </source>
</evidence>
<keyword evidence="13 18" id="KW-0520">NAD</keyword>
<dbReference type="EMBL" id="KT780695">
    <property type="protein sequence ID" value="ALO71155.1"/>
    <property type="molecule type" value="Genomic_DNA"/>
</dbReference>
<comment type="function">
    <text evidence="18">Core subunit of the mitochondrial membrane respiratory chain NADH dehydrogenase (Complex I) which catalyzes electron transfer from NADH through the respiratory chain, using ubiquinone as an electron acceptor. Essential for the catalytic activity and assembly of complex I.</text>
</comment>
<feature type="transmembrane region" description="Helical" evidence="18">
    <location>
        <begin position="190"/>
        <end position="208"/>
    </location>
</feature>
<feature type="transmembrane region" description="Helical" evidence="18">
    <location>
        <begin position="51"/>
        <end position="75"/>
    </location>
</feature>
<comment type="similarity">
    <text evidence="3 18">Belongs to the complex I subunit 2 family.</text>
</comment>
<dbReference type="PANTHER" id="PTHR46552:SF1">
    <property type="entry name" value="NADH-UBIQUINONE OXIDOREDUCTASE CHAIN 2"/>
    <property type="match status" value="1"/>
</dbReference>
<organism evidence="20">
    <name type="scientific">Subcoccinella vigintiquattuorpunctata</name>
    <name type="common">24-pointed ladybird beetle</name>
    <dbReference type="NCBI Taxonomy" id="295815"/>
    <lineage>
        <taxon>Eukaryota</taxon>
        <taxon>Metazoa</taxon>
        <taxon>Ecdysozoa</taxon>
        <taxon>Arthropoda</taxon>
        <taxon>Hexapoda</taxon>
        <taxon>Insecta</taxon>
        <taxon>Pterygota</taxon>
        <taxon>Neoptera</taxon>
        <taxon>Endopterygota</taxon>
        <taxon>Coleoptera</taxon>
        <taxon>Polyphaga</taxon>
        <taxon>Cucujiformia</taxon>
        <taxon>Coccinelloidea</taxon>
        <taxon>Coccinellidae</taxon>
        <taxon>Epilachninae</taxon>
        <taxon>Epilachnini</taxon>
        <taxon>Subcoccinella</taxon>
    </lineage>
</organism>
<dbReference type="GO" id="GO:0008137">
    <property type="term" value="F:NADH dehydrogenase (ubiquinone) activity"/>
    <property type="evidence" value="ECO:0007669"/>
    <property type="project" value="UniProtKB-EC"/>
</dbReference>
<evidence type="ECO:0000256" key="5">
    <source>
        <dbReference type="ARBA" id="ARBA00021008"/>
    </source>
</evidence>
<keyword evidence="9 18" id="KW-0999">Mitochondrion inner membrane</keyword>
<keyword evidence="16 18" id="KW-0472">Membrane</keyword>
<evidence type="ECO:0000313" key="20">
    <source>
        <dbReference type="EMBL" id="ALO71155.1"/>
    </source>
</evidence>
<geneLocation type="mitochondrion" evidence="20"/>
<comment type="function">
    <text evidence="1">Core subunit of the mitochondrial membrane respiratory chain NADH dehydrogenase (Complex I) that is believed to belong to the minimal assembly required for catalysis. Complex I functions in the transfer of electrons from NADH to the respiratory chain. The immediate electron acceptor for the enzyme is believed to be ubiquinone.</text>
</comment>
<feature type="domain" description="NADH:quinone oxidoreductase/Mrp antiporter transmembrane" evidence="19">
    <location>
        <begin position="17"/>
        <end position="275"/>
    </location>
</feature>
<evidence type="ECO:0000256" key="8">
    <source>
        <dbReference type="ARBA" id="ARBA00022692"/>
    </source>
</evidence>
<evidence type="ECO:0000256" key="12">
    <source>
        <dbReference type="ARBA" id="ARBA00022989"/>
    </source>
</evidence>
<feature type="transmembrane region" description="Helical" evidence="18">
    <location>
        <begin position="229"/>
        <end position="249"/>
    </location>
</feature>
<keyword evidence="14 18" id="KW-0830">Ubiquinone</keyword>